<evidence type="ECO:0000256" key="1">
    <source>
        <dbReference type="SAM" id="SignalP"/>
    </source>
</evidence>
<dbReference type="EMBL" id="JBBKXX010000001">
    <property type="protein sequence ID" value="MFD3407095.1"/>
    <property type="molecule type" value="Genomic_DNA"/>
</dbReference>
<feature type="signal peptide" evidence="1">
    <location>
        <begin position="1"/>
        <end position="19"/>
    </location>
</feature>
<feature type="chain" id="PRO_5045655534" description="Phosphodiester glycosidase domain-containing protein" evidence="1">
    <location>
        <begin position="20"/>
        <end position="289"/>
    </location>
</feature>
<evidence type="ECO:0000313" key="2">
    <source>
        <dbReference type="EMBL" id="MFD3407095.1"/>
    </source>
</evidence>
<sequence>MKTIITTLFVLFIYQTSFAQYDANFVSTSSVSLQNELYSTVKMSRKGDHVKVKYFAAKEYNGTSVYERLNSWKRGKKIIAISSGTYMTDCQASIAKPVGLCIDNGNVVNNDLKENLDGLAIVYATGGMVASNLKNGDLTVSGAGGKKTLDIRNAFQKQEFIKWAQENSATVFQTHLFFYGNKLTIGSNSSQERRERRFLAVGKDDSGDVKHYMVNLSGANTLYQATLKVSKYLQEYEDVENLIFLINLDTGCQDVFETYKSTGAVDTRKGFSGKAPITQATNLIVYYYE</sequence>
<keyword evidence="3" id="KW-1185">Reference proteome</keyword>
<accession>A0ABW6DHA4</accession>
<organism evidence="2 3">
    <name type="scientific">Aquirufa esocilacus</name>
    <dbReference type="NCBI Taxonomy" id="3096513"/>
    <lineage>
        <taxon>Bacteria</taxon>
        <taxon>Pseudomonadati</taxon>
        <taxon>Bacteroidota</taxon>
        <taxon>Cytophagia</taxon>
        <taxon>Cytophagales</taxon>
        <taxon>Flectobacillaceae</taxon>
        <taxon>Aquirufa</taxon>
    </lineage>
</organism>
<protein>
    <recommendedName>
        <fullName evidence="4">Phosphodiester glycosidase domain-containing protein</fullName>
    </recommendedName>
</protein>
<evidence type="ECO:0008006" key="4">
    <source>
        <dbReference type="Google" id="ProtNLM"/>
    </source>
</evidence>
<reference evidence="2 3" key="1">
    <citation type="submission" date="2024-03" db="EMBL/GenBank/DDBJ databases">
        <title>Aquirufa genome sequencing.</title>
        <authorList>
            <person name="Pitt A."/>
            <person name="Hahn M.W."/>
        </authorList>
    </citation>
    <scope>NUCLEOTIDE SEQUENCE [LARGE SCALE GENOMIC DNA]</scope>
    <source>
        <strain evidence="2 3">HETE-83D</strain>
    </source>
</reference>
<comment type="caution">
    <text evidence="2">The sequence shown here is derived from an EMBL/GenBank/DDBJ whole genome shotgun (WGS) entry which is preliminary data.</text>
</comment>
<evidence type="ECO:0000313" key="3">
    <source>
        <dbReference type="Proteomes" id="UP001598019"/>
    </source>
</evidence>
<proteinExistence type="predicted"/>
<name>A0ABW6DHA4_9BACT</name>
<dbReference type="Proteomes" id="UP001598019">
    <property type="component" value="Unassembled WGS sequence"/>
</dbReference>
<keyword evidence="1" id="KW-0732">Signal</keyword>
<dbReference type="RefSeq" id="WP_377979562.1">
    <property type="nucleotide sequence ID" value="NZ_JBBKXX010000001.1"/>
</dbReference>
<gene>
    <name evidence="2" type="ORF">SKC37_00375</name>
</gene>